<protein>
    <submittedName>
        <fullName evidence="1">Uncharacterized protein</fullName>
    </submittedName>
</protein>
<accession>A0AAW2CTA4</accession>
<dbReference type="AlphaFoldDB" id="A0AAW2CTA4"/>
<dbReference type="EMBL" id="JAZDWU010000005">
    <property type="protein sequence ID" value="KAL0001302.1"/>
    <property type="molecule type" value="Genomic_DNA"/>
</dbReference>
<name>A0AAW2CTA4_9ROSI</name>
<organism evidence="1 2">
    <name type="scientific">Lithocarpus litseifolius</name>
    <dbReference type="NCBI Taxonomy" id="425828"/>
    <lineage>
        <taxon>Eukaryota</taxon>
        <taxon>Viridiplantae</taxon>
        <taxon>Streptophyta</taxon>
        <taxon>Embryophyta</taxon>
        <taxon>Tracheophyta</taxon>
        <taxon>Spermatophyta</taxon>
        <taxon>Magnoliopsida</taxon>
        <taxon>eudicotyledons</taxon>
        <taxon>Gunneridae</taxon>
        <taxon>Pentapetalae</taxon>
        <taxon>rosids</taxon>
        <taxon>fabids</taxon>
        <taxon>Fagales</taxon>
        <taxon>Fagaceae</taxon>
        <taxon>Lithocarpus</taxon>
    </lineage>
</organism>
<keyword evidence="2" id="KW-1185">Reference proteome</keyword>
<dbReference type="PANTHER" id="PTHR32108">
    <property type="entry name" value="DNA-DIRECTED RNA POLYMERASE SUBUNIT ALPHA"/>
    <property type="match status" value="1"/>
</dbReference>
<evidence type="ECO:0000313" key="1">
    <source>
        <dbReference type="EMBL" id="KAL0001302.1"/>
    </source>
</evidence>
<reference evidence="1 2" key="1">
    <citation type="submission" date="2024-01" db="EMBL/GenBank/DDBJ databases">
        <title>A telomere-to-telomere, gap-free genome of sweet tea (Lithocarpus litseifolius).</title>
        <authorList>
            <person name="Zhou J."/>
        </authorList>
    </citation>
    <scope>NUCLEOTIDE SEQUENCE [LARGE SCALE GENOMIC DNA]</scope>
    <source>
        <strain evidence="1">Zhou-2022a</strain>
        <tissue evidence="1">Leaf</tissue>
    </source>
</reference>
<sequence>MPKPFAYKDSHHVPWKYDVSLISTRIGKDEVCSNILLGLSRLTRSDRCYTPKELEKRRKEMGKGAAKPDRNRVTTEEAEEFLKIIRNSEYSVIQQLNKLPAQISILALLLSSKASRGKKRKCIGQGMSIPHIKVTFTALAEVIRSEAAWESCKEESDLACLICLCPKEFLVNAIKSPEDDLTSIIRPYVPGEIVGHWTAEPYFVVAPAE</sequence>
<gene>
    <name evidence="1" type="ORF">SO802_015083</name>
</gene>
<proteinExistence type="predicted"/>
<dbReference type="Proteomes" id="UP001459277">
    <property type="component" value="Unassembled WGS sequence"/>
</dbReference>
<dbReference type="PANTHER" id="PTHR32108:SF9">
    <property type="entry name" value="REVERSE TRANSCRIPTASE RNASE H-LIKE DOMAIN-CONTAINING PROTEIN"/>
    <property type="match status" value="1"/>
</dbReference>
<evidence type="ECO:0000313" key="2">
    <source>
        <dbReference type="Proteomes" id="UP001459277"/>
    </source>
</evidence>
<comment type="caution">
    <text evidence="1">The sequence shown here is derived from an EMBL/GenBank/DDBJ whole genome shotgun (WGS) entry which is preliminary data.</text>
</comment>